<gene>
    <name evidence="4" type="ORF">A2917_02805</name>
</gene>
<dbReference type="AlphaFoldDB" id="A0A1F6XMV7"/>
<comment type="caution">
    <text evidence="4">The sequence shown here is derived from an EMBL/GenBank/DDBJ whole genome shotgun (WGS) entry which is preliminary data.</text>
</comment>
<dbReference type="GO" id="GO:0016787">
    <property type="term" value="F:hydrolase activity"/>
    <property type="evidence" value="ECO:0007669"/>
    <property type="project" value="UniProtKB-KW"/>
</dbReference>
<dbReference type="STRING" id="1801780.A2917_02805"/>
<evidence type="ECO:0000313" key="5">
    <source>
        <dbReference type="Proteomes" id="UP000178104"/>
    </source>
</evidence>
<reference evidence="4 5" key="1">
    <citation type="journal article" date="2016" name="Nat. Commun.">
        <title>Thousands of microbial genomes shed light on interconnected biogeochemical processes in an aquifer system.</title>
        <authorList>
            <person name="Anantharaman K."/>
            <person name="Brown C.T."/>
            <person name="Hug L.A."/>
            <person name="Sharon I."/>
            <person name="Castelle C.J."/>
            <person name="Probst A.J."/>
            <person name="Thomas B.C."/>
            <person name="Singh A."/>
            <person name="Wilkins M.J."/>
            <person name="Karaoz U."/>
            <person name="Brodie E.L."/>
            <person name="Williams K.H."/>
            <person name="Hubbard S.S."/>
            <person name="Banfield J.F."/>
        </authorList>
    </citation>
    <scope>NUCLEOTIDE SEQUENCE [LARGE SCALE GENOMIC DNA]</scope>
</reference>
<dbReference type="PANTHER" id="PTHR43046">
    <property type="entry name" value="GDP-MANNOSE MANNOSYL HYDROLASE"/>
    <property type="match status" value="1"/>
</dbReference>
<protein>
    <recommendedName>
        <fullName evidence="3">Nudix hydrolase domain-containing protein</fullName>
    </recommendedName>
</protein>
<dbReference type="InterPro" id="IPR000086">
    <property type="entry name" value="NUDIX_hydrolase_dom"/>
</dbReference>
<evidence type="ECO:0000259" key="3">
    <source>
        <dbReference type="PROSITE" id="PS51462"/>
    </source>
</evidence>
<sequence length="129" mass="14721">MKKRVRAIIIQERKLLLVHRVKGEREYWVFPGGGLEESDTSLEDGLKRECREELGVGVEVEGLFSEDTFKDQHEFFYTCKIISGTLGTGTGPEFSRDPAQAGTYGLQWIPLDELAQKDVQPHKVRDIIR</sequence>
<dbReference type="Proteomes" id="UP000178104">
    <property type="component" value="Unassembled WGS sequence"/>
</dbReference>
<proteinExistence type="predicted"/>
<dbReference type="EMBL" id="MFVE01000005">
    <property type="protein sequence ID" value="OGI95464.1"/>
    <property type="molecule type" value="Genomic_DNA"/>
</dbReference>
<dbReference type="InterPro" id="IPR015797">
    <property type="entry name" value="NUDIX_hydrolase-like_dom_sf"/>
</dbReference>
<dbReference type="Gene3D" id="3.90.79.10">
    <property type="entry name" value="Nucleoside Triphosphate Pyrophosphohydrolase"/>
    <property type="match status" value="1"/>
</dbReference>
<dbReference type="Pfam" id="PF00293">
    <property type="entry name" value="NUDIX"/>
    <property type="match status" value="1"/>
</dbReference>
<name>A0A1F6XMV7_9BACT</name>
<dbReference type="CDD" id="cd04669">
    <property type="entry name" value="NUDIX_Hydrolase"/>
    <property type="match status" value="1"/>
</dbReference>
<feature type="domain" description="Nudix hydrolase" evidence="3">
    <location>
        <begin position="1"/>
        <end position="129"/>
    </location>
</feature>
<organism evidence="4 5">
    <name type="scientific">Candidatus Nomurabacteria bacterium RIFCSPLOWO2_01_FULL_42_17</name>
    <dbReference type="NCBI Taxonomy" id="1801780"/>
    <lineage>
        <taxon>Bacteria</taxon>
        <taxon>Candidatus Nomuraibacteriota</taxon>
    </lineage>
</organism>
<keyword evidence="2" id="KW-0378">Hydrolase</keyword>
<dbReference type="PANTHER" id="PTHR43046:SF14">
    <property type="entry name" value="MUTT_NUDIX FAMILY PROTEIN"/>
    <property type="match status" value="1"/>
</dbReference>
<dbReference type="PROSITE" id="PS51462">
    <property type="entry name" value="NUDIX"/>
    <property type="match status" value="1"/>
</dbReference>
<comment type="cofactor">
    <cofactor evidence="1">
        <name>Mg(2+)</name>
        <dbReference type="ChEBI" id="CHEBI:18420"/>
    </cofactor>
</comment>
<evidence type="ECO:0000256" key="1">
    <source>
        <dbReference type="ARBA" id="ARBA00001946"/>
    </source>
</evidence>
<accession>A0A1F6XMV7</accession>
<dbReference type="SUPFAM" id="SSF55811">
    <property type="entry name" value="Nudix"/>
    <property type="match status" value="1"/>
</dbReference>
<evidence type="ECO:0000313" key="4">
    <source>
        <dbReference type="EMBL" id="OGI95464.1"/>
    </source>
</evidence>
<evidence type="ECO:0000256" key="2">
    <source>
        <dbReference type="ARBA" id="ARBA00022801"/>
    </source>
</evidence>